<gene>
    <name evidence="3" type="ORF">HINF_LOCUS75685</name>
    <name evidence="2" type="ORF">HINF_LOCUS9030</name>
</gene>
<evidence type="ECO:0000313" key="3">
    <source>
        <dbReference type="EMBL" id="CAL6109947.1"/>
    </source>
</evidence>
<accession>A0AA86TM23</accession>
<keyword evidence="1" id="KW-0732">Signal</keyword>
<reference evidence="3 4" key="2">
    <citation type="submission" date="2024-07" db="EMBL/GenBank/DDBJ databases">
        <authorList>
            <person name="Akdeniz Z."/>
        </authorList>
    </citation>
    <scope>NUCLEOTIDE SEQUENCE [LARGE SCALE GENOMIC DNA]</scope>
</reference>
<feature type="signal peptide" evidence="1">
    <location>
        <begin position="1"/>
        <end position="16"/>
    </location>
</feature>
<feature type="chain" id="PRO_5041693352" evidence="1">
    <location>
        <begin position="17"/>
        <end position="604"/>
    </location>
</feature>
<sequence>MSHTFLFAIYLEVASGAVRNSSISFAGWVESHVICLGSSSEREHHRICRSSTAIAPSQFSRSAHSDKRWRRSTFTSFKRRRANASRRANGMRTRRKATFRFSSSGNPRTHIGRRFKFAFSPIAAQWQRLKHSEALWNVCMLSTFPQRPCLSSISDASKNENFVNIRKYFKLDFKTRIFIYCYISFRHADGSFPKVICLRLLNFSLRTHLESCGSFEWNYTARYVLNDARYARLPALWARQRTKEGSHFEDACAPQQCALNGTVHHEPLNLRQVRVQKHTTLAARTFSCCSCLTQLSQESSQSQRRLRFCVFISKTSKQRIAILLLGSSPSFASPTIYLQLQEKLDEEQVFRVMISERNATLTQHSRRKLEGGFYETCRTRFYSPSTWKSLPAQFEIPRLVLRAGLKAMQFVSGPRPKENTIASVVRTPPSRQASFRVQRTQINGGAGPHYVFQTQTGERVAPVQMVCVRAGKLSIPLFSSSGNPRTHIGRRFKFAFSPIAAQWKAKTQRGLMERLQALLSAHFRNDPVCRAFRCIENENFVNIRKYFKLDFKTRIFIYCYISFRHAGGSFKVICLRLLTPSLRTPFWNPAAVSLNGTIRPDTKF</sequence>
<evidence type="ECO:0000256" key="1">
    <source>
        <dbReference type="SAM" id="SignalP"/>
    </source>
</evidence>
<name>A0AA86TM23_9EUKA</name>
<dbReference type="AlphaFoldDB" id="A0AA86TM23"/>
<protein>
    <submittedName>
        <fullName evidence="3">Hypothetical_protein</fullName>
    </submittedName>
</protein>
<proteinExistence type="predicted"/>
<organism evidence="2">
    <name type="scientific">Hexamita inflata</name>
    <dbReference type="NCBI Taxonomy" id="28002"/>
    <lineage>
        <taxon>Eukaryota</taxon>
        <taxon>Metamonada</taxon>
        <taxon>Diplomonadida</taxon>
        <taxon>Hexamitidae</taxon>
        <taxon>Hexamitinae</taxon>
        <taxon>Hexamita</taxon>
    </lineage>
</organism>
<dbReference type="Proteomes" id="UP001642409">
    <property type="component" value="Unassembled WGS sequence"/>
</dbReference>
<reference evidence="2" key="1">
    <citation type="submission" date="2023-06" db="EMBL/GenBank/DDBJ databases">
        <authorList>
            <person name="Kurt Z."/>
        </authorList>
    </citation>
    <scope>NUCLEOTIDE SEQUENCE</scope>
</reference>
<comment type="caution">
    <text evidence="2">The sequence shown here is derived from an EMBL/GenBank/DDBJ whole genome shotgun (WGS) entry which is preliminary data.</text>
</comment>
<dbReference type="EMBL" id="CATOUU010000222">
    <property type="protein sequence ID" value="CAI9921385.1"/>
    <property type="molecule type" value="Genomic_DNA"/>
</dbReference>
<dbReference type="EMBL" id="CAXDID020000679">
    <property type="protein sequence ID" value="CAL6109947.1"/>
    <property type="molecule type" value="Genomic_DNA"/>
</dbReference>
<keyword evidence="4" id="KW-1185">Reference proteome</keyword>
<evidence type="ECO:0000313" key="4">
    <source>
        <dbReference type="Proteomes" id="UP001642409"/>
    </source>
</evidence>
<evidence type="ECO:0000313" key="2">
    <source>
        <dbReference type="EMBL" id="CAI9921385.1"/>
    </source>
</evidence>